<dbReference type="SUPFAM" id="SSF52777">
    <property type="entry name" value="CoA-dependent acyltransferases"/>
    <property type="match status" value="2"/>
</dbReference>
<dbReference type="PANTHER" id="PTHR45527:SF1">
    <property type="entry name" value="FATTY ACID SYNTHASE"/>
    <property type="match status" value="1"/>
</dbReference>
<dbReference type="Proteomes" id="UP000621266">
    <property type="component" value="Unassembled WGS sequence"/>
</dbReference>
<protein>
    <recommendedName>
        <fullName evidence="2">Condensation domain-containing protein</fullName>
    </recommendedName>
</protein>
<feature type="region of interest" description="Disordered" evidence="1">
    <location>
        <begin position="376"/>
        <end position="407"/>
    </location>
</feature>
<feature type="compositionally biased region" description="Pro residues" evidence="1">
    <location>
        <begin position="488"/>
        <end position="497"/>
    </location>
</feature>
<evidence type="ECO:0000259" key="2">
    <source>
        <dbReference type="Pfam" id="PF00668"/>
    </source>
</evidence>
<feature type="domain" description="Condensation" evidence="2">
    <location>
        <begin position="24"/>
        <end position="351"/>
    </location>
</feature>
<reference evidence="3 4" key="1">
    <citation type="submission" date="2019-10" db="EMBL/GenBank/DDBJ databases">
        <title>Streptomyces tenebrisbrunneis sp.nov., an endogenous actinomycete isolated from of Lycium ruthenicum.</title>
        <authorList>
            <person name="Ma L."/>
        </authorList>
    </citation>
    <scope>NUCLEOTIDE SEQUENCE [LARGE SCALE GENOMIC DNA]</scope>
    <source>
        <strain evidence="3 4">TRM 66187</strain>
    </source>
</reference>
<comment type="caution">
    <text evidence="3">The sequence shown here is derived from an EMBL/GenBank/DDBJ whole genome shotgun (WGS) entry which is preliminary data.</text>
</comment>
<evidence type="ECO:0000313" key="4">
    <source>
        <dbReference type="Proteomes" id="UP000621266"/>
    </source>
</evidence>
<dbReference type="Gene3D" id="3.30.559.10">
    <property type="entry name" value="Chloramphenicol acetyltransferase-like domain"/>
    <property type="match status" value="1"/>
</dbReference>
<dbReference type="InterPro" id="IPR023213">
    <property type="entry name" value="CAT-like_dom_sf"/>
</dbReference>
<sequence>MTTGRPGIRHSTVRLYFTGLPGGTYEATWGQREMWRTIATHRPAGFYQLSQIIPVPADRTLDDVLEVVRRLVGRHESLRTTFVRHPGGRLSQVVHAEGSLPVHVREPAAADRERETAESLVDTFMADEPLLDRDFALRAAVVTREGLGRYLVLVCSHVVLDGHSERVLSGEAKALLAADPAARDGCLPANPHQPSGQALAETSARSRRTSARSVAYWRSVLLGAPESPFPYGPARGGGPVWCGRLSSASVAAAERELARSEGLSSGALYLSAVSRVLLRAFGRTAMMYRVPVSNRFDPAVDGYVGNLSQHTVVTVDASTGTFYELVRRVERDLLRACVHARYDPEELAGALPGIEARRGAAPELACLFNDLRSPEAKRRDGAPGREPPAPGAAAGVSPEGADGPDSQVTWSLLHARNSDIKLHARVAQSGDRPVVDIAADVSYLPRRAIADCLFAVERLLVRAARADIRLDAPGGSRVPGARQGPEAPEGPPAPQGPEAPEDGA</sequence>
<organism evidence="3 4">
    <name type="scientific">Streptomyces lycii</name>
    <dbReference type="NCBI Taxonomy" id="2654337"/>
    <lineage>
        <taxon>Bacteria</taxon>
        <taxon>Bacillati</taxon>
        <taxon>Actinomycetota</taxon>
        <taxon>Actinomycetes</taxon>
        <taxon>Kitasatosporales</taxon>
        <taxon>Streptomycetaceae</taxon>
        <taxon>Streptomyces</taxon>
    </lineage>
</organism>
<dbReference type="Pfam" id="PF00668">
    <property type="entry name" value="Condensation"/>
    <property type="match status" value="1"/>
</dbReference>
<dbReference type="RefSeq" id="WP_156204933.1">
    <property type="nucleotide sequence ID" value="NZ_WHPN01000035.1"/>
</dbReference>
<gene>
    <name evidence="3" type="ORF">GCU69_01705</name>
</gene>
<feature type="region of interest" description="Disordered" evidence="1">
    <location>
        <begin position="471"/>
        <end position="504"/>
    </location>
</feature>
<name>A0ABQ7FQ30_9ACTN</name>
<accession>A0ABQ7FQ30</accession>
<dbReference type="PANTHER" id="PTHR45527">
    <property type="entry name" value="NONRIBOSOMAL PEPTIDE SYNTHETASE"/>
    <property type="match status" value="1"/>
</dbReference>
<feature type="compositionally biased region" description="Low complexity" evidence="1">
    <location>
        <begin position="391"/>
        <end position="401"/>
    </location>
</feature>
<dbReference type="EMBL" id="WHPN01000035">
    <property type="protein sequence ID" value="KAF4410837.1"/>
    <property type="molecule type" value="Genomic_DNA"/>
</dbReference>
<dbReference type="Gene3D" id="3.30.559.30">
    <property type="entry name" value="Nonribosomal peptide synthetase, condensation domain"/>
    <property type="match status" value="1"/>
</dbReference>
<evidence type="ECO:0000313" key="3">
    <source>
        <dbReference type="EMBL" id="KAF4410837.1"/>
    </source>
</evidence>
<evidence type="ECO:0000256" key="1">
    <source>
        <dbReference type="SAM" id="MobiDB-lite"/>
    </source>
</evidence>
<proteinExistence type="predicted"/>
<keyword evidence="4" id="KW-1185">Reference proteome</keyword>
<dbReference type="InterPro" id="IPR001242">
    <property type="entry name" value="Condensation_dom"/>
</dbReference>